<gene>
    <name evidence="2" type="ORF">SBD_3921</name>
</gene>
<sequence>MVDVSRRLSLLAFVAPHCAVPSVPWSQPLANGLRPTAERCPPGNGVRSTAEHGLPPSPSSPETWTPALGQPLMDRRGALGSRSSQGGGTRAVPLEGDGRPQPYRPICTGVSAQVTQLAPK</sequence>
<organism evidence="2 3">
    <name type="scientific">Streptomyces bottropensis ATCC 25435</name>
    <dbReference type="NCBI Taxonomy" id="1054862"/>
    <lineage>
        <taxon>Bacteria</taxon>
        <taxon>Bacillati</taxon>
        <taxon>Actinomycetota</taxon>
        <taxon>Actinomycetes</taxon>
        <taxon>Kitasatosporales</taxon>
        <taxon>Streptomycetaceae</taxon>
        <taxon>Streptomyces</taxon>
    </lineage>
</organism>
<proteinExistence type="predicted"/>
<evidence type="ECO:0000313" key="2">
    <source>
        <dbReference type="EMBL" id="EMF54253.1"/>
    </source>
</evidence>
<name>M3EYF3_9ACTN</name>
<protein>
    <submittedName>
        <fullName evidence="2">Uncharacterized protein</fullName>
    </submittedName>
</protein>
<dbReference type="Proteomes" id="UP000030760">
    <property type="component" value="Unassembled WGS sequence"/>
</dbReference>
<accession>M3EYF3</accession>
<reference evidence="3" key="1">
    <citation type="journal article" date="2013" name="Genome Announc.">
        <title>Draft Genome Sequence of Streptomyces bottropensis ATCC 25435, a Bottromycin-Producing Actinomycete.</title>
        <authorList>
            <person name="Zhang H."/>
            <person name="Zhou W."/>
            <person name="Zhuang Y."/>
            <person name="Liang X."/>
            <person name="Liu T."/>
        </authorList>
    </citation>
    <scope>NUCLEOTIDE SEQUENCE [LARGE SCALE GENOMIC DNA]</scope>
    <source>
        <strain evidence="3">ATCC 25435</strain>
    </source>
</reference>
<evidence type="ECO:0000313" key="3">
    <source>
        <dbReference type="Proteomes" id="UP000030760"/>
    </source>
</evidence>
<evidence type="ECO:0000256" key="1">
    <source>
        <dbReference type="SAM" id="MobiDB-lite"/>
    </source>
</evidence>
<dbReference type="AlphaFoldDB" id="M3EYF3"/>
<dbReference type="EMBL" id="KB405078">
    <property type="protein sequence ID" value="EMF54253.1"/>
    <property type="molecule type" value="Genomic_DNA"/>
</dbReference>
<feature type="region of interest" description="Disordered" evidence="1">
    <location>
        <begin position="33"/>
        <end position="106"/>
    </location>
</feature>